<feature type="transmembrane region" description="Helical" evidence="7">
    <location>
        <begin position="157"/>
        <end position="187"/>
    </location>
</feature>
<proteinExistence type="inferred from homology"/>
<dbReference type="AlphaFoldDB" id="A0AAW8CNP3"/>
<evidence type="ECO:0000259" key="8">
    <source>
        <dbReference type="PROSITE" id="PS50928"/>
    </source>
</evidence>
<comment type="caution">
    <text evidence="9">The sequence shown here is derived from an EMBL/GenBank/DDBJ whole genome shotgun (WGS) entry which is preliminary data.</text>
</comment>
<evidence type="ECO:0000256" key="5">
    <source>
        <dbReference type="ARBA" id="ARBA00022989"/>
    </source>
</evidence>
<reference evidence="9" key="1">
    <citation type="submission" date="2023-07" db="EMBL/GenBank/DDBJ databases">
        <title>Sorghum-associated microbial communities from plants grown in Nebraska, USA.</title>
        <authorList>
            <person name="Schachtman D."/>
        </authorList>
    </citation>
    <scope>NUCLEOTIDE SEQUENCE</scope>
    <source>
        <strain evidence="9">DS3754</strain>
    </source>
</reference>
<dbReference type="EMBL" id="JAUSRD010000002">
    <property type="protein sequence ID" value="MDP9891922.1"/>
    <property type="molecule type" value="Genomic_DNA"/>
</dbReference>
<dbReference type="Proteomes" id="UP001242045">
    <property type="component" value="Unassembled WGS sequence"/>
</dbReference>
<feature type="transmembrane region" description="Helical" evidence="7">
    <location>
        <begin position="121"/>
        <end position="145"/>
    </location>
</feature>
<dbReference type="PROSITE" id="PS50928">
    <property type="entry name" value="ABC_TM1"/>
    <property type="match status" value="1"/>
</dbReference>
<feature type="transmembrane region" description="Helical" evidence="7">
    <location>
        <begin position="299"/>
        <end position="325"/>
    </location>
</feature>
<organism evidence="9 10">
    <name type="scientific">Variovorax boronicumulans</name>
    <dbReference type="NCBI Taxonomy" id="436515"/>
    <lineage>
        <taxon>Bacteria</taxon>
        <taxon>Pseudomonadati</taxon>
        <taxon>Pseudomonadota</taxon>
        <taxon>Betaproteobacteria</taxon>
        <taxon>Burkholderiales</taxon>
        <taxon>Comamonadaceae</taxon>
        <taxon>Variovorax</taxon>
    </lineage>
</organism>
<evidence type="ECO:0000313" key="10">
    <source>
        <dbReference type="Proteomes" id="UP001242045"/>
    </source>
</evidence>
<protein>
    <submittedName>
        <fullName evidence="9">Peptide/nickel transport system permease protein</fullName>
    </submittedName>
</protein>
<dbReference type="PANTHER" id="PTHR43163">
    <property type="entry name" value="DIPEPTIDE TRANSPORT SYSTEM PERMEASE PROTEIN DPPB-RELATED"/>
    <property type="match status" value="1"/>
</dbReference>
<feature type="transmembrane region" description="Helical" evidence="7">
    <location>
        <begin position="30"/>
        <end position="48"/>
    </location>
</feature>
<gene>
    <name evidence="9" type="ORF">J2W31_001025</name>
</gene>
<dbReference type="Pfam" id="PF00528">
    <property type="entry name" value="BPD_transp_1"/>
    <property type="match status" value="1"/>
</dbReference>
<dbReference type="SUPFAM" id="SSF161098">
    <property type="entry name" value="MetI-like"/>
    <property type="match status" value="1"/>
</dbReference>
<dbReference type="InterPro" id="IPR000515">
    <property type="entry name" value="MetI-like"/>
</dbReference>
<dbReference type="GO" id="GO:0005886">
    <property type="term" value="C:plasma membrane"/>
    <property type="evidence" value="ECO:0007669"/>
    <property type="project" value="UniProtKB-SubCell"/>
</dbReference>
<dbReference type="InterPro" id="IPR035906">
    <property type="entry name" value="MetI-like_sf"/>
</dbReference>
<evidence type="ECO:0000256" key="6">
    <source>
        <dbReference type="ARBA" id="ARBA00023136"/>
    </source>
</evidence>
<feature type="transmembrane region" description="Helical" evidence="7">
    <location>
        <begin position="257"/>
        <end position="279"/>
    </location>
</feature>
<dbReference type="GO" id="GO:0071916">
    <property type="term" value="F:dipeptide transmembrane transporter activity"/>
    <property type="evidence" value="ECO:0007669"/>
    <property type="project" value="TreeGrafter"/>
</dbReference>
<accession>A0AAW8CNP3</accession>
<dbReference type="Gene3D" id="1.10.3720.10">
    <property type="entry name" value="MetI-like"/>
    <property type="match status" value="1"/>
</dbReference>
<dbReference type="PANTHER" id="PTHR43163:SF6">
    <property type="entry name" value="DIPEPTIDE TRANSPORT SYSTEM PERMEASE PROTEIN DPPB-RELATED"/>
    <property type="match status" value="1"/>
</dbReference>
<name>A0AAW8CNP3_9BURK</name>
<keyword evidence="4 7" id="KW-0812">Transmembrane</keyword>
<dbReference type="RefSeq" id="WP_373424255.1">
    <property type="nucleotide sequence ID" value="NZ_JAUSRD010000002.1"/>
</dbReference>
<keyword evidence="3" id="KW-1003">Cell membrane</keyword>
<feature type="transmembrane region" description="Helical" evidence="7">
    <location>
        <begin position="199"/>
        <end position="218"/>
    </location>
</feature>
<keyword evidence="2 7" id="KW-0813">Transport</keyword>
<sequence length="335" mass="35246">MNKTIDNIETMTPDITPSRTAWTAMLLRRAIQIVALGLLVGTVCFFMARSLPGDMATRIAAGRYGYDLVSNAAADAVRLELGLDRPLWLALLHWWGDIARLDLGTSLVSGHAVWREVAHQLAATIELAVASVFVAAVVGLPLGIWSGLHAGGWVDRFTLALAVVLRALPPFLLAVLLMVVVAVQLGAVPVAGDDHGGSLLLPALTLGLGLAAGLARVARSAMREAAASASFEFARTKGLSDRQALVRHGLRQAATPVVAYLGVHAVFLVEGAVVVEALFAWPGIGHALVHAVFGRDVPMIQGAALCMGLLFVVFNLLVDAACLALDPRRRMGAAA</sequence>
<keyword evidence="6 7" id="KW-0472">Membrane</keyword>
<evidence type="ECO:0000256" key="3">
    <source>
        <dbReference type="ARBA" id="ARBA00022475"/>
    </source>
</evidence>
<keyword evidence="5 7" id="KW-1133">Transmembrane helix</keyword>
<comment type="similarity">
    <text evidence="7">Belongs to the binding-protein-dependent transport system permease family.</text>
</comment>
<evidence type="ECO:0000256" key="7">
    <source>
        <dbReference type="RuleBase" id="RU363032"/>
    </source>
</evidence>
<evidence type="ECO:0000256" key="2">
    <source>
        <dbReference type="ARBA" id="ARBA00022448"/>
    </source>
</evidence>
<feature type="domain" description="ABC transmembrane type-1" evidence="8">
    <location>
        <begin position="121"/>
        <end position="318"/>
    </location>
</feature>
<evidence type="ECO:0000256" key="4">
    <source>
        <dbReference type="ARBA" id="ARBA00022692"/>
    </source>
</evidence>
<evidence type="ECO:0000313" key="9">
    <source>
        <dbReference type="EMBL" id="MDP9891922.1"/>
    </source>
</evidence>
<comment type="subcellular location">
    <subcellularLocation>
        <location evidence="1 7">Cell membrane</location>
        <topology evidence="1 7">Multi-pass membrane protein</topology>
    </subcellularLocation>
</comment>
<evidence type="ECO:0000256" key="1">
    <source>
        <dbReference type="ARBA" id="ARBA00004651"/>
    </source>
</evidence>